<gene>
    <name evidence="2" type="ORF">M2152_000081</name>
</gene>
<feature type="compositionally biased region" description="Low complexity" evidence="1">
    <location>
        <begin position="144"/>
        <end position="159"/>
    </location>
</feature>
<accession>A0ABT6KJE4</accession>
<evidence type="ECO:0000256" key="1">
    <source>
        <dbReference type="SAM" id="MobiDB-lite"/>
    </source>
</evidence>
<dbReference type="InterPro" id="IPR007445">
    <property type="entry name" value="PilO"/>
</dbReference>
<sequence>MSARRIWIIAGSIAIAAILVLGWFAAVSPVLAQAGANDDDRAAVAEQNAGHEATLADLRNEYENIGQLRADLDGLVSALPPREAMPELIREVGNAATASGVALVAIKASDAVGFVPAVNAPADSAAAPAEATDSGTDSTAEGSDAATEEPAAATDPAVDPAGGVVAVDPGDLALLPPDRFIVIPVEIQVSGAQDQMIAMARALQSMNRTFVVTAFTIDSGEPPRATISGYAYVLTDDTGVLTPDTEEPSPTEAPAT</sequence>
<keyword evidence="3" id="KW-1185">Reference proteome</keyword>
<feature type="region of interest" description="Disordered" evidence="1">
    <location>
        <begin position="123"/>
        <end position="159"/>
    </location>
</feature>
<protein>
    <submittedName>
        <fullName evidence="2">Tfp pilus assembly protein PilO</fullName>
    </submittedName>
</protein>
<proteinExistence type="predicted"/>
<reference evidence="2 3" key="1">
    <citation type="submission" date="2023-04" db="EMBL/GenBank/DDBJ databases">
        <title>Genome Encyclopedia of Bacteria and Archaea VI: Functional Genomics of Type Strains.</title>
        <authorList>
            <person name="Whitman W."/>
        </authorList>
    </citation>
    <scope>NUCLEOTIDE SEQUENCE [LARGE SCALE GENOMIC DNA]</scope>
    <source>
        <strain evidence="2 3">SG_E_30_P1</strain>
    </source>
</reference>
<organism evidence="2 3">
    <name type="scientific">Antiquaquibacter oligotrophicus</name>
    <dbReference type="NCBI Taxonomy" id="2880260"/>
    <lineage>
        <taxon>Bacteria</taxon>
        <taxon>Bacillati</taxon>
        <taxon>Actinomycetota</taxon>
        <taxon>Actinomycetes</taxon>
        <taxon>Micrococcales</taxon>
        <taxon>Microbacteriaceae</taxon>
        <taxon>Antiquaquibacter</taxon>
    </lineage>
</organism>
<comment type="caution">
    <text evidence="2">The sequence shown here is derived from an EMBL/GenBank/DDBJ whole genome shotgun (WGS) entry which is preliminary data.</text>
</comment>
<dbReference type="EMBL" id="JARXVQ010000001">
    <property type="protein sequence ID" value="MDH6179899.1"/>
    <property type="molecule type" value="Genomic_DNA"/>
</dbReference>
<name>A0ABT6KJE4_9MICO</name>
<evidence type="ECO:0000313" key="3">
    <source>
        <dbReference type="Proteomes" id="UP001160142"/>
    </source>
</evidence>
<dbReference type="Pfam" id="PF04350">
    <property type="entry name" value="PilO"/>
    <property type="match status" value="1"/>
</dbReference>
<evidence type="ECO:0000313" key="2">
    <source>
        <dbReference type="EMBL" id="MDH6179899.1"/>
    </source>
</evidence>
<dbReference type="Proteomes" id="UP001160142">
    <property type="component" value="Unassembled WGS sequence"/>
</dbReference>
<dbReference type="RefSeq" id="WP_322132276.1">
    <property type="nucleotide sequence ID" value="NZ_CP085036.1"/>
</dbReference>